<dbReference type="Gene3D" id="3.10.450.50">
    <property type="match status" value="1"/>
</dbReference>
<dbReference type="InterPro" id="IPR027843">
    <property type="entry name" value="DUF4440"/>
</dbReference>
<dbReference type="Proteomes" id="UP001434337">
    <property type="component" value="Chromosome"/>
</dbReference>
<keyword evidence="3" id="KW-1185">Reference proteome</keyword>
<protein>
    <submittedName>
        <fullName evidence="2">Nuclear transport factor 2 family protein</fullName>
    </submittedName>
</protein>
<feature type="domain" description="DUF4440" evidence="1">
    <location>
        <begin position="10"/>
        <end position="115"/>
    </location>
</feature>
<organism evidence="2 3">
    <name type="scientific">Propioniciclava soli</name>
    <dbReference type="NCBI Taxonomy" id="2775081"/>
    <lineage>
        <taxon>Bacteria</taxon>
        <taxon>Bacillati</taxon>
        <taxon>Actinomycetota</taxon>
        <taxon>Actinomycetes</taxon>
        <taxon>Propionibacteriales</taxon>
        <taxon>Propionibacteriaceae</taxon>
        <taxon>Propioniciclava</taxon>
    </lineage>
</organism>
<reference evidence="2 3" key="1">
    <citation type="journal article" date="2023" name="Environ Microbiome">
        <title>A coral-associated actinobacterium mitigates coral bleaching under heat stress.</title>
        <authorList>
            <person name="Li J."/>
            <person name="Zou Y."/>
            <person name="Li Q."/>
            <person name="Zhang J."/>
            <person name="Bourne D.G."/>
            <person name="Lyu Y."/>
            <person name="Liu C."/>
            <person name="Zhang S."/>
        </authorList>
    </citation>
    <scope>NUCLEOTIDE SEQUENCE [LARGE SCALE GENOMIC DNA]</scope>
    <source>
        <strain evidence="2 3">SCSIO 13291</strain>
    </source>
</reference>
<dbReference type="Pfam" id="PF14534">
    <property type="entry name" value="DUF4440"/>
    <property type="match status" value="1"/>
</dbReference>
<evidence type="ECO:0000313" key="3">
    <source>
        <dbReference type="Proteomes" id="UP001434337"/>
    </source>
</evidence>
<sequence>MTDVDAERAIRANWQAQLTGMDAADTELLAAQFTPEATLRHMTGHVQALDDWMDGIRAGTFVYHEVLPRTVDVTVDGERAWLTGRILTGHRADGRGQTWRLELDQDFSNVDGRWLCTASRVTTW</sequence>
<evidence type="ECO:0000313" key="2">
    <source>
        <dbReference type="EMBL" id="WZW98731.1"/>
    </source>
</evidence>
<gene>
    <name evidence="2" type="ORF">PCC79_00545</name>
</gene>
<dbReference type="RefSeq" id="WP_232549336.1">
    <property type="nucleotide sequence ID" value="NZ_CP115965.1"/>
</dbReference>
<proteinExistence type="predicted"/>
<dbReference type="SUPFAM" id="SSF54427">
    <property type="entry name" value="NTF2-like"/>
    <property type="match status" value="1"/>
</dbReference>
<dbReference type="InterPro" id="IPR032710">
    <property type="entry name" value="NTF2-like_dom_sf"/>
</dbReference>
<accession>A0ABZ3C866</accession>
<name>A0ABZ3C866_9ACTN</name>
<dbReference type="EMBL" id="CP115965">
    <property type="protein sequence ID" value="WZW98731.1"/>
    <property type="molecule type" value="Genomic_DNA"/>
</dbReference>
<evidence type="ECO:0000259" key="1">
    <source>
        <dbReference type="Pfam" id="PF14534"/>
    </source>
</evidence>